<dbReference type="EMBL" id="CM020619">
    <property type="protein sequence ID" value="KAK1863747.1"/>
    <property type="molecule type" value="Genomic_DNA"/>
</dbReference>
<reference evidence="1" key="1">
    <citation type="submission" date="2019-11" db="EMBL/GenBank/DDBJ databases">
        <title>Nori genome reveals adaptations in red seaweeds to the harsh intertidal environment.</title>
        <authorList>
            <person name="Wang D."/>
            <person name="Mao Y."/>
        </authorList>
    </citation>
    <scope>NUCLEOTIDE SEQUENCE</scope>
    <source>
        <tissue evidence="1">Gametophyte</tissue>
    </source>
</reference>
<protein>
    <submittedName>
        <fullName evidence="1">Uncharacterized protein</fullName>
    </submittedName>
</protein>
<comment type="caution">
    <text evidence="1">The sequence shown here is derived from an EMBL/GenBank/DDBJ whole genome shotgun (WGS) entry which is preliminary data.</text>
</comment>
<sequence>MEVVGPSPCTRHPWRDGHRGCHGPGGRRRCPSQRRPLCGHQRTHAMAGVVAVVAHAATLHVDVVCCSDVGFGRLQLPSLPWPPPFPHQAATVAAVSHPPRHRGRHLVPNRGWSMTLTIEAAADVGDCHSPPRRGSHRLALRRRQRRAPVLHSWTSHVLRYCLVHSFICPTRQVGMCIVRPPSSSVSLSPSTCFIPFPLFAGHDVKPHKAVPLCCGVIFFSYCGLLLFSNHVSYVVLVMGAV</sequence>
<gene>
    <name evidence="1" type="ORF">I4F81_006301</name>
</gene>
<organism evidence="1 2">
    <name type="scientific">Pyropia yezoensis</name>
    <name type="common">Susabi-nori</name>
    <name type="synonym">Porphyra yezoensis</name>
    <dbReference type="NCBI Taxonomy" id="2788"/>
    <lineage>
        <taxon>Eukaryota</taxon>
        <taxon>Rhodophyta</taxon>
        <taxon>Bangiophyceae</taxon>
        <taxon>Bangiales</taxon>
        <taxon>Bangiaceae</taxon>
        <taxon>Pyropia</taxon>
    </lineage>
</organism>
<evidence type="ECO:0000313" key="2">
    <source>
        <dbReference type="Proteomes" id="UP000798662"/>
    </source>
</evidence>
<accession>A0ACC3C0S8</accession>
<name>A0ACC3C0S8_PYRYE</name>
<evidence type="ECO:0000313" key="1">
    <source>
        <dbReference type="EMBL" id="KAK1863747.1"/>
    </source>
</evidence>
<keyword evidence="2" id="KW-1185">Reference proteome</keyword>
<dbReference type="Proteomes" id="UP000798662">
    <property type="component" value="Chromosome 2"/>
</dbReference>
<proteinExistence type="predicted"/>